<feature type="domain" description="Outer membrane protein beta-barrel" evidence="2">
    <location>
        <begin position="20"/>
        <end position="225"/>
    </location>
</feature>
<comment type="caution">
    <text evidence="3">The sequence shown here is derived from an EMBL/GenBank/DDBJ whole genome shotgun (WGS) entry which is preliminary data.</text>
</comment>
<evidence type="ECO:0000259" key="2">
    <source>
        <dbReference type="Pfam" id="PF13568"/>
    </source>
</evidence>
<accession>A0ABS8AIZ6</accession>
<keyword evidence="4" id="KW-1185">Reference proteome</keyword>
<gene>
    <name evidence="3" type="ORF">LGH70_20425</name>
</gene>
<dbReference type="EMBL" id="JAJADQ010000013">
    <property type="protein sequence ID" value="MCB2379972.1"/>
    <property type="molecule type" value="Genomic_DNA"/>
</dbReference>
<proteinExistence type="predicted"/>
<evidence type="ECO:0000313" key="3">
    <source>
        <dbReference type="EMBL" id="MCB2379972.1"/>
    </source>
</evidence>
<evidence type="ECO:0000313" key="4">
    <source>
        <dbReference type="Proteomes" id="UP001165297"/>
    </source>
</evidence>
<name>A0ABS8AIZ6_9BACT</name>
<reference evidence="3" key="1">
    <citation type="submission" date="2021-10" db="EMBL/GenBank/DDBJ databases">
        <authorList>
            <person name="Dean J.D."/>
            <person name="Kim M.K."/>
            <person name="Newey C.N."/>
            <person name="Stoker T.S."/>
            <person name="Thompson D.W."/>
            <person name="Grose J.H."/>
        </authorList>
    </citation>
    <scope>NUCLEOTIDE SEQUENCE</scope>
    <source>
        <strain evidence="3">BT635</strain>
    </source>
</reference>
<dbReference type="Pfam" id="PF13568">
    <property type="entry name" value="OMP_b-brl_2"/>
    <property type="match status" value="1"/>
</dbReference>
<evidence type="ECO:0000256" key="1">
    <source>
        <dbReference type="SAM" id="SignalP"/>
    </source>
</evidence>
<keyword evidence="1" id="KW-0732">Signal</keyword>
<dbReference type="RefSeq" id="WP_226189566.1">
    <property type="nucleotide sequence ID" value="NZ_JAJADQ010000013.1"/>
</dbReference>
<dbReference type="InterPro" id="IPR025665">
    <property type="entry name" value="Beta-barrel_OMP_2"/>
</dbReference>
<sequence length="252" mass="26627">MQKAALLLVALVAAASGATAQTTYRIGVRVGGNLAATSTEGSTAQAVPNASSWYEKAPIFTGQAGLVLEVARGNFAFQPALLFSQKGTKIKGGSTVRDPETGYEFRREGQTTARYNWLEMPLNFVYTLPGNTGLQVFAGPYVAVGVGGSAKTTINNTTTDPGATTVPVTRYTSTIAYASGEANSTAISIRDFHSRRFDTGFNVGVGYRRGPVQLQAGYGIGLVNLYYSKAGGNTDQSGYNRVAQLTGTYFLK</sequence>
<protein>
    <submittedName>
        <fullName evidence="3">PorT family protein</fullName>
    </submittedName>
</protein>
<dbReference type="Proteomes" id="UP001165297">
    <property type="component" value="Unassembled WGS sequence"/>
</dbReference>
<feature type="chain" id="PRO_5045286745" evidence="1">
    <location>
        <begin position="21"/>
        <end position="252"/>
    </location>
</feature>
<feature type="signal peptide" evidence="1">
    <location>
        <begin position="1"/>
        <end position="20"/>
    </location>
</feature>
<organism evidence="3 4">
    <name type="scientific">Hymenobacter nitidus</name>
    <dbReference type="NCBI Taxonomy" id="2880929"/>
    <lineage>
        <taxon>Bacteria</taxon>
        <taxon>Pseudomonadati</taxon>
        <taxon>Bacteroidota</taxon>
        <taxon>Cytophagia</taxon>
        <taxon>Cytophagales</taxon>
        <taxon>Hymenobacteraceae</taxon>
        <taxon>Hymenobacter</taxon>
    </lineage>
</organism>